<dbReference type="EnsemblMetazoa" id="ADIR014863-RA">
    <property type="protein sequence ID" value="ADIR014863-PA"/>
    <property type="gene ID" value="ADIR014863"/>
</dbReference>
<proteinExistence type="predicted"/>
<dbReference type="AlphaFoldDB" id="A0A182NYG4"/>
<protein>
    <submittedName>
        <fullName evidence="1">Uncharacterized protein</fullName>
    </submittedName>
</protein>
<name>A0A182NYG4_9DIPT</name>
<keyword evidence="2" id="KW-1185">Reference proteome</keyword>
<evidence type="ECO:0000313" key="1">
    <source>
        <dbReference type="EnsemblMetazoa" id="ADIR014863-PA"/>
    </source>
</evidence>
<reference evidence="1" key="2">
    <citation type="submission" date="2020-05" db="UniProtKB">
        <authorList>
            <consortium name="EnsemblMetazoa"/>
        </authorList>
    </citation>
    <scope>IDENTIFICATION</scope>
    <source>
        <strain evidence="1">WRAIR2</strain>
    </source>
</reference>
<dbReference type="Proteomes" id="UP000075884">
    <property type="component" value="Unassembled WGS sequence"/>
</dbReference>
<organism evidence="1 2">
    <name type="scientific">Anopheles dirus</name>
    <dbReference type="NCBI Taxonomy" id="7168"/>
    <lineage>
        <taxon>Eukaryota</taxon>
        <taxon>Metazoa</taxon>
        <taxon>Ecdysozoa</taxon>
        <taxon>Arthropoda</taxon>
        <taxon>Hexapoda</taxon>
        <taxon>Insecta</taxon>
        <taxon>Pterygota</taxon>
        <taxon>Neoptera</taxon>
        <taxon>Endopterygota</taxon>
        <taxon>Diptera</taxon>
        <taxon>Nematocera</taxon>
        <taxon>Culicoidea</taxon>
        <taxon>Culicidae</taxon>
        <taxon>Anophelinae</taxon>
        <taxon>Anopheles</taxon>
    </lineage>
</organism>
<accession>A0A182NYG4</accession>
<dbReference type="VEuPathDB" id="VectorBase:ADIR014863"/>
<reference evidence="2" key="1">
    <citation type="submission" date="2013-03" db="EMBL/GenBank/DDBJ databases">
        <title>The Genome Sequence of Anopheles dirus WRAIR2.</title>
        <authorList>
            <consortium name="The Broad Institute Genomics Platform"/>
            <person name="Neafsey D.E."/>
            <person name="Walton C."/>
            <person name="Walker B."/>
            <person name="Young S.K."/>
            <person name="Zeng Q."/>
            <person name="Gargeya S."/>
            <person name="Fitzgerald M."/>
            <person name="Haas B."/>
            <person name="Abouelleil A."/>
            <person name="Allen A.W."/>
            <person name="Alvarado L."/>
            <person name="Arachchi H.M."/>
            <person name="Berlin A.M."/>
            <person name="Chapman S.B."/>
            <person name="Gainer-Dewar J."/>
            <person name="Goldberg J."/>
            <person name="Griggs A."/>
            <person name="Gujja S."/>
            <person name="Hansen M."/>
            <person name="Howarth C."/>
            <person name="Imamovic A."/>
            <person name="Ireland A."/>
            <person name="Larimer J."/>
            <person name="McCowan C."/>
            <person name="Murphy C."/>
            <person name="Pearson M."/>
            <person name="Poon T.W."/>
            <person name="Priest M."/>
            <person name="Roberts A."/>
            <person name="Saif S."/>
            <person name="Shea T."/>
            <person name="Sisk P."/>
            <person name="Sykes S."/>
            <person name="Wortman J."/>
            <person name="Nusbaum C."/>
            <person name="Birren B."/>
        </authorList>
    </citation>
    <scope>NUCLEOTIDE SEQUENCE [LARGE SCALE GENOMIC DNA]</scope>
    <source>
        <strain evidence="2">WRAIR2</strain>
    </source>
</reference>
<sequence length="24" mass="2846">MEILSKIFRFALLGRIRTNLPRNS</sequence>
<evidence type="ECO:0000313" key="2">
    <source>
        <dbReference type="Proteomes" id="UP000075884"/>
    </source>
</evidence>